<dbReference type="InterPro" id="IPR036397">
    <property type="entry name" value="RNaseH_sf"/>
</dbReference>
<evidence type="ECO:0000256" key="1">
    <source>
        <dbReference type="SAM" id="MobiDB-lite"/>
    </source>
</evidence>
<name>A0A4Y2WYX0_ARAVE</name>
<accession>A0A4Y2WYX0</accession>
<dbReference type="SUPFAM" id="SSF57756">
    <property type="entry name" value="Retrovirus zinc finger-like domains"/>
    <property type="match status" value="1"/>
</dbReference>
<dbReference type="InterPro" id="IPR036875">
    <property type="entry name" value="Znf_CCHC_sf"/>
</dbReference>
<feature type="domain" description="RNase H type-1" evidence="2">
    <location>
        <begin position="1064"/>
        <end position="1192"/>
    </location>
</feature>
<comment type="caution">
    <text evidence="3">The sequence shown here is derived from an EMBL/GenBank/DDBJ whole genome shotgun (WGS) entry which is preliminary data.</text>
</comment>
<dbReference type="GO" id="GO:0042575">
    <property type="term" value="C:DNA polymerase complex"/>
    <property type="evidence" value="ECO:0007669"/>
    <property type="project" value="UniProtKB-ARBA"/>
</dbReference>
<dbReference type="GO" id="GO:0008270">
    <property type="term" value="F:zinc ion binding"/>
    <property type="evidence" value="ECO:0007669"/>
    <property type="project" value="InterPro"/>
</dbReference>
<organism evidence="3 4">
    <name type="scientific">Araneus ventricosus</name>
    <name type="common">Orbweaver spider</name>
    <name type="synonym">Epeira ventricosa</name>
    <dbReference type="NCBI Taxonomy" id="182803"/>
    <lineage>
        <taxon>Eukaryota</taxon>
        <taxon>Metazoa</taxon>
        <taxon>Ecdysozoa</taxon>
        <taxon>Arthropoda</taxon>
        <taxon>Chelicerata</taxon>
        <taxon>Arachnida</taxon>
        <taxon>Araneae</taxon>
        <taxon>Araneomorphae</taxon>
        <taxon>Entelegynae</taxon>
        <taxon>Araneoidea</taxon>
        <taxon>Araneidae</taxon>
        <taxon>Araneus</taxon>
    </lineage>
</organism>
<dbReference type="SUPFAM" id="SSF53098">
    <property type="entry name" value="Ribonuclease H-like"/>
    <property type="match status" value="1"/>
</dbReference>
<dbReference type="Pfam" id="PF00078">
    <property type="entry name" value="RVT_1"/>
    <property type="match status" value="1"/>
</dbReference>
<dbReference type="InterPro" id="IPR000477">
    <property type="entry name" value="RT_dom"/>
</dbReference>
<dbReference type="InterPro" id="IPR002156">
    <property type="entry name" value="RNaseH_domain"/>
</dbReference>
<gene>
    <name evidence="3" type="primary">PO11_47</name>
    <name evidence="3" type="ORF">AVEN_27552_1</name>
</gene>
<keyword evidence="4" id="KW-1185">Reference proteome</keyword>
<dbReference type="GO" id="GO:0003676">
    <property type="term" value="F:nucleic acid binding"/>
    <property type="evidence" value="ECO:0007669"/>
    <property type="project" value="InterPro"/>
</dbReference>
<dbReference type="PROSITE" id="PS50879">
    <property type="entry name" value="RNASE_H_1"/>
    <property type="match status" value="1"/>
</dbReference>
<dbReference type="PANTHER" id="PTHR19446">
    <property type="entry name" value="REVERSE TRANSCRIPTASES"/>
    <property type="match status" value="1"/>
</dbReference>
<evidence type="ECO:0000313" key="4">
    <source>
        <dbReference type="Proteomes" id="UP000499080"/>
    </source>
</evidence>
<dbReference type="OrthoDB" id="6437652at2759"/>
<dbReference type="EMBL" id="BGPR01067952">
    <property type="protein sequence ID" value="GBO42016.1"/>
    <property type="molecule type" value="Genomic_DNA"/>
</dbReference>
<dbReference type="InterPro" id="IPR036691">
    <property type="entry name" value="Endo/exonu/phosph_ase_sf"/>
</dbReference>
<dbReference type="GO" id="GO:0004523">
    <property type="term" value="F:RNA-DNA hybrid ribonuclease activity"/>
    <property type="evidence" value="ECO:0007669"/>
    <property type="project" value="InterPro"/>
</dbReference>
<dbReference type="Proteomes" id="UP000499080">
    <property type="component" value="Unassembled WGS sequence"/>
</dbReference>
<dbReference type="Gene3D" id="3.60.10.10">
    <property type="entry name" value="Endonuclease/exonuclease/phosphatase"/>
    <property type="match status" value="1"/>
</dbReference>
<protein>
    <submittedName>
        <fullName evidence="3">Retrovirus-related Pol polyprotein from type-1 retrotransposable element R1</fullName>
    </submittedName>
</protein>
<feature type="region of interest" description="Disordered" evidence="1">
    <location>
        <begin position="1"/>
        <end position="21"/>
    </location>
</feature>
<dbReference type="Pfam" id="PF00075">
    <property type="entry name" value="RNase_H"/>
    <property type="match status" value="1"/>
</dbReference>
<dbReference type="CDD" id="cd09276">
    <property type="entry name" value="Rnase_HI_RT_non_LTR"/>
    <property type="match status" value="1"/>
</dbReference>
<dbReference type="InterPro" id="IPR043502">
    <property type="entry name" value="DNA/RNA_pol_sf"/>
</dbReference>
<dbReference type="SUPFAM" id="SSF56672">
    <property type="entry name" value="DNA/RNA polymerases"/>
    <property type="match status" value="1"/>
</dbReference>
<evidence type="ECO:0000313" key="3">
    <source>
        <dbReference type="EMBL" id="GBO42016.1"/>
    </source>
</evidence>
<dbReference type="Pfam" id="PF14529">
    <property type="entry name" value="Exo_endo_phos_2"/>
    <property type="match status" value="1"/>
</dbReference>
<reference evidence="3 4" key="1">
    <citation type="journal article" date="2019" name="Sci. Rep.">
        <title>Orb-weaving spider Araneus ventricosus genome elucidates the spidroin gene catalogue.</title>
        <authorList>
            <person name="Kono N."/>
            <person name="Nakamura H."/>
            <person name="Ohtoshi R."/>
            <person name="Moran D.A.P."/>
            <person name="Shinohara A."/>
            <person name="Yoshida Y."/>
            <person name="Fujiwara M."/>
            <person name="Mori M."/>
            <person name="Tomita M."/>
            <person name="Arakawa K."/>
        </authorList>
    </citation>
    <scope>NUCLEOTIDE SEQUENCE [LARGE SCALE GENOMIC DNA]</scope>
</reference>
<proteinExistence type="predicted"/>
<dbReference type="GO" id="GO:0071897">
    <property type="term" value="P:DNA biosynthetic process"/>
    <property type="evidence" value="ECO:0007669"/>
    <property type="project" value="UniProtKB-ARBA"/>
</dbReference>
<dbReference type="Gene3D" id="3.30.420.10">
    <property type="entry name" value="Ribonuclease H-like superfamily/Ribonuclease H"/>
    <property type="match status" value="1"/>
</dbReference>
<dbReference type="SUPFAM" id="SSF56219">
    <property type="entry name" value="DNase I-like"/>
    <property type="match status" value="1"/>
</dbReference>
<dbReference type="InterPro" id="IPR012337">
    <property type="entry name" value="RNaseH-like_sf"/>
</dbReference>
<evidence type="ECO:0000259" key="2">
    <source>
        <dbReference type="PROSITE" id="PS50879"/>
    </source>
</evidence>
<sequence>MVRKGATRKGGAGEGATQSSSDKCANDLKAMIESLNAEDYTEEAFPVILEWFRDLEKFSTEMVDAGLTYGKVMRDNFVKSHYRELLPIFQELCFEIRKRDSTIFDLKLSIAESEQSLLKAKLWTLERENASLRAKLELNTDISTSIKELLPKLDEFKEQNFRALKEELPSIIKQAACPEIKTSLESVNQEIVAEVKRNMVEARSFAQVALKFKDLRQGVSPTLSPKEPEGILLIKPKDNALNDFEANRKIILDILQTNSPEARVRGVVKIFGGGVKLIAASPDDIAAIKNTLVEFGDSETMEKFELVTPNRRSPQFILYNVPKEIEEGTLKSGLLAKNIFLADGNNKPHFKLEFSIPGRDKRSNHWVMSINPKKYEDFLSKEGLYFQFTRLRLAEFISIKQCRKCFAFGHTTRGCDPSNKQLCDRCGDVREENHRCKVGDFNCKSCSWGYDSDNYRGRKLSEFVVSNSLHICNIPEYGPTFVNSINSGFPDLTLISTSVSNFIKNWGVLDMESHSDHKYIYFQIVTDNIPEADFYFKSKYGLGRFIKSVKKHINHFKRKLANISDKIYFNAFIKDFIDFIQRAAFKTLKKKPKKLAQRFSFWNEGLRTVRNKVNKLFKIYMRAKANHDSVDAIQSSGIAYRKARAEYKKLLLTTKRKAWESYCLNYNERFGTLFNIVFNKLNSGHSIAVNPNKDPNLTVQDRISYIMEDFFPGRSPGESLNYTPTIGPVEPLIIEDLEIVFGNLKGGKAPGLDRIDYRMWRAVFNIDKNFMLDLFNLCFKLNYFPLCLRNARIFFLLKDGKDPGLSSSYRPVCLLPTFGKIVERLFLIQLNRWLDRNNIIHPNQFGFLEDKSCDLAITQIVETINSRRPLEHLALVSLDIKSAFDNMNWPVLFNILSNYGLPEFFMNFLFYYLHNRKVFYVNEVFKHCYRGCPQGIIKSDCSVDKNLIKIWYLTTIEKSLLYGASVWGGALTKTQADRLHSIQRVFLLKFTRGYRTTSTNVLNVLSGIPPLHITAEAEYKKFQIWVRHSNRFNNITESVPLDRNINIKNIPSNIKYISPPEQLSNPDYEVYTDGSRMDEGVGLAVCTFKNNQNSDNFLFKLNIYNSVFQAELAAIQHAANWAASNNYKINIFTDSLSSIMALKSAHSRSQFVNTTKQILSTARDLVGLSWVKAHVGIPGNEWADQHAKLAISVGEELEIPAPRSYLNRKIKSYILHNWLTYWNNYNSASGIRVREFIGTVSPRFLIKNKILIYFLSGHGPFPYYLNRFKKLDSPLCVCGLVGDADHYTFECSLTKEYHILKPADAHKRAWFLNLINNKQAIGKMSESFRISLDLCNTLTSSGDF</sequence>
<dbReference type="InterPro" id="IPR005135">
    <property type="entry name" value="Endo/exonuclease/phosphatase"/>
</dbReference>